<dbReference type="InterPro" id="IPR001507">
    <property type="entry name" value="ZP_dom"/>
</dbReference>
<feature type="chain" id="PRO_5025448004" evidence="5">
    <location>
        <begin position="19"/>
        <end position="764"/>
    </location>
</feature>
<dbReference type="AlphaFoldDB" id="A0A673XIN6"/>
<evidence type="ECO:0000256" key="3">
    <source>
        <dbReference type="ARBA" id="ARBA00023180"/>
    </source>
</evidence>
<dbReference type="Gene3D" id="2.60.40.4100">
    <property type="entry name" value="Zona pellucida, ZP-C domain"/>
    <property type="match status" value="1"/>
</dbReference>
<evidence type="ECO:0000259" key="6">
    <source>
        <dbReference type="PROSITE" id="PS51034"/>
    </source>
</evidence>
<name>A0A673XIN6_SALTR</name>
<dbReference type="PROSITE" id="PS51034">
    <property type="entry name" value="ZP_2"/>
    <property type="match status" value="1"/>
</dbReference>
<dbReference type="OMA" id="GRWCQSE"/>
<proteinExistence type="predicted"/>
<dbReference type="Pfam" id="PF00100">
    <property type="entry name" value="Zona_pellucida"/>
    <property type="match status" value="1"/>
</dbReference>
<dbReference type="Gene3D" id="2.60.40.3210">
    <property type="entry name" value="Zona pellucida, ZP-N domain"/>
    <property type="match status" value="1"/>
</dbReference>
<dbReference type="Ensembl" id="ENSSTUT00000021887.1">
    <property type="protein sequence ID" value="ENSSTUP00000020807.1"/>
    <property type="gene ID" value="ENSSTUG00000009257.1"/>
</dbReference>
<feature type="signal peptide" evidence="5">
    <location>
        <begin position="1"/>
        <end position="18"/>
    </location>
</feature>
<organism evidence="7 8">
    <name type="scientific">Salmo trutta</name>
    <name type="common">Brown trout</name>
    <dbReference type="NCBI Taxonomy" id="8032"/>
    <lineage>
        <taxon>Eukaryota</taxon>
        <taxon>Metazoa</taxon>
        <taxon>Chordata</taxon>
        <taxon>Craniata</taxon>
        <taxon>Vertebrata</taxon>
        <taxon>Euteleostomi</taxon>
        <taxon>Actinopterygii</taxon>
        <taxon>Neopterygii</taxon>
        <taxon>Teleostei</taxon>
        <taxon>Protacanthopterygii</taxon>
        <taxon>Salmoniformes</taxon>
        <taxon>Salmonidae</taxon>
        <taxon>Salmoninae</taxon>
        <taxon>Salmo</taxon>
    </lineage>
</organism>
<sequence length="764" mass="85311">MDLGMLLLLVLSSAVCHSTDSTYYGGTMRSTVPGYMPPDSKWTGEVQFHYRENGRDRCEQQFSWECTSGYCNGSANRQGPVVQTTDKDQSGQNLWCQSEGHFTRNFTRDQKTQSYTLSDSGCCWGSNVNGKTNWTIHTEVDLGLRISPGPPTQNTPPVTATVPTLRVPQNCFSTLPLLAYDPDGDDVRCHFSVNVTHPNVTLDMVQCTLHATGLLAVGLHVFEILLQDHPTVDVNMTGYKSNYSRKALNESYVNNPTPTPFSRVPLQFAVEIQPALSSCLPGYIRPQFLTPTPSHGDVHHAAVGHLYQLEARVKAAHAKIFDFQVSGPSNMTKKIQDESVGVTRLFLGWTPQERHLKQNIPICFTAETNERYVEGTFTVVVVVVVLWSLLFLFVLHFSQSEMRCVVVVVVKALALTGEANVSCTANRISIAVIKAYLPEVDMKWLRLADSSCSLTSNQTHIMGTMSLNSCGTKMEDAGDFMVFKNEINSFDAVNATITRRNQINIGFSCRYPKTVSISNYYQIHSSNYMFTESNFGSFGYTFEVFKDSKFSQKVDPSAYPVNVKLMDRMYMGIQAQSDLPKVQLLVESCKATPDDSASSSLFYDLIKDGCLKDETVKVYPGNLTQFYFEVQAFKFTGSYDQVYLTCTVILCEVGNPNSRCGQGCLNTASRRRRRDLPIGETDRHYITQGPFRVVREAQPSADQKTGADEKTRGDVEATHFLRSDMGTIVFAGLFIMTLMLLAVVVVYFLKKSRAEEHKALIAYD</sequence>
<evidence type="ECO:0000313" key="8">
    <source>
        <dbReference type="Proteomes" id="UP000472277"/>
    </source>
</evidence>
<dbReference type="SMART" id="SM00241">
    <property type="entry name" value="ZP"/>
    <property type="match status" value="1"/>
</dbReference>
<feature type="domain" description="ZP" evidence="6">
    <location>
        <begin position="422"/>
        <end position="667"/>
    </location>
</feature>
<evidence type="ECO:0000256" key="5">
    <source>
        <dbReference type="SAM" id="SignalP"/>
    </source>
</evidence>
<dbReference type="PANTHER" id="PTHR14002:SF59">
    <property type="entry name" value="CUB AND ZONA PELLUCIDA-LIKE DOMAIN-CONTAINING PROTEIN 1-RELATED"/>
    <property type="match status" value="1"/>
</dbReference>
<evidence type="ECO:0000313" key="7">
    <source>
        <dbReference type="Ensembl" id="ENSSTUP00000020807.1"/>
    </source>
</evidence>
<keyword evidence="4" id="KW-1133">Transmembrane helix</keyword>
<dbReference type="InterPro" id="IPR048290">
    <property type="entry name" value="ZP_chr"/>
</dbReference>
<dbReference type="Pfam" id="PF23344">
    <property type="entry name" value="ZP-N"/>
    <property type="match status" value="1"/>
</dbReference>
<accession>A0A673XIN6</accession>
<protein>
    <submittedName>
        <fullName evidence="7">Uncharacterized LOC115166768</fullName>
    </submittedName>
</protein>
<keyword evidence="3" id="KW-0325">Glycoprotein</keyword>
<reference evidence="7" key="2">
    <citation type="submission" date="2025-09" db="UniProtKB">
        <authorList>
            <consortium name="Ensembl"/>
        </authorList>
    </citation>
    <scope>IDENTIFICATION</scope>
</reference>
<keyword evidence="1 5" id="KW-0732">Signal</keyword>
<dbReference type="InParanoid" id="A0A673XIN6"/>
<feature type="transmembrane region" description="Helical" evidence="4">
    <location>
        <begin position="728"/>
        <end position="749"/>
    </location>
</feature>
<reference evidence="7" key="1">
    <citation type="submission" date="2025-08" db="UniProtKB">
        <authorList>
            <consortium name="Ensembl"/>
        </authorList>
    </citation>
    <scope>IDENTIFICATION</scope>
</reference>
<keyword evidence="2" id="KW-1015">Disulfide bond</keyword>
<keyword evidence="8" id="KW-1185">Reference proteome</keyword>
<evidence type="ECO:0000256" key="4">
    <source>
        <dbReference type="SAM" id="Phobius"/>
    </source>
</evidence>
<keyword evidence="4" id="KW-0472">Membrane</keyword>
<dbReference type="PRINTS" id="PR00023">
    <property type="entry name" value="ZPELLUCIDA"/>
</dbReference>
<evidence type="ECO:0000256" key="2">
    <source>
        <dbReference type="ARBA" id="ARBA00023157"/>
    </source>
</evidence>
<dbReference type="InterPro" id="IPR055356">
    <property type="entry name" value="ZP-N"/>
</dbReference>
<dbReference type="InterPro" id="IPR055355">
    <property type="entry name" value="ZP-C"/>
</dbReference>
<evidence type="ECO:0000256" key="1">
    <source>
        <dbReference type="ARBA" id="ARBA00022729"/>
    </source>
</evidence>
<dbReference type="InterPro" id="IPR042235">
    <property type="entry name" value="ZP-C_dom"/>
</dbReference>
<keyword evidence="4" id="KW-0812">Transmembrane</keyword>
<dbReference type="PANTHER" id="PTHR14002">
    <property type="entry name" value="ENDOGLIN/TGF-BETA RECEPTOR TYPE III"/>
    <property type="match status" value="1"/>
</dbReference>
<dbReference type="GeneTree" id="ENSGT00940000163723"/>
<dbReference type="Proteomes" id="UP000472277">
    <property type="component" value="Chromosome 29"/>
</dbReference>
<gene>
    <name evidence="7" type="primary">LOC115166768</name>
</gene>